<feature type="transmembrane region" description="Helical" evidence="7">
    <location>
        <begin position="81"/>
        <end position="100"/>
    </location>
</feature>
<evidence type="ECO:0000256" key="3">
    <source>
        <dbReference type="ARBA" id="ARBA00022475"/>
    </source>
</evidence>
<keyword evidence="3" id="KW-1003">Cell membrane</keyword>
<organism evidence="8 9">
    <name type="scientific">Buchnera aphidicola</name>
    <name type="common">Hyadaphis tataricae</name>
    <dbReference type="NCBI Taxonomy" id="1241859"/>
    <lineage>
        <taxon>Bacteria</taxon>
        <taxon>Pseudomonadati</taxon>
        <taxon>Pseudomonadota</taxon>
        <taxon>Gammaproteobacteria</taxon>
        <taxon>Enterobacterales</taxon>
        <taxon>Erwiniaceae</taxon>
        <taxon>Buchnera</taxon>
    </lineage>
</organism>
<feature type="transmembrane region" description="Helical" evidence="7">
    <location>
        <begin position="189"/>
        <end position="214"/>
    </location>
</feature>
<dbReference type="PANTHER" id="PTHR33508:SF1">
    <property type="entry name" value="UPF0056 MEMBRANE PROTEIN YHCE"/>
    <property type="match status" value="1"/>
</dbReference>
<proteinExistence type="inferred from homology"/>
<keyword evidence="4 7" id="KW-0812">Transmembrane</keyword>
<dbReference type="AlphaFoldDB" id="A0A4D6XZI5"/>
<evidence type="ECO:0000256" key="4">
    <source>
        <dbReference type="ARBA" id="ARBA00022692"/>
    </source>
</evidence>
<reference evidence="8 9" key="1">
    <citation type="submission" date="2018-12" db="EMBL/GenBank/DDBJ databases">
        <authorList>
            <person name="Chong R.A."/>
        </authorList>
    </citation>
    <scope>NUCLEOTIDE SEQUENCE [LARGE SCALE GENOMIC DNA]</scope>
    <source>
        <strain evidence="8 9">Hta</strain>
    </source>
</reference>
<feature type="transmembrane region" description="Helical" evidence="7">
    <location>
        <begin position="147"/>
        <end position="168"/>
    </location>
</feature>
<dbReference type="GO" id="GO:0005886">
    <property type="term" value="C:plasma membrane"/>
    <property type="evidence" value="ECO:0007669"/>
    <property type="project" value="UniProtKB-SubCell"/>
</dbReference>
<evidence type="ECO:0000256" key="7">
    <source>
        <dbReference type="RuleBase" id="RU362048"/>
    </source>
</evidence>
<dbReference type="Pfam" id="PF01914">
    <property type="entry name" value="MarC"/>
    <property type="match status" value="1"/>
</dbReference>
<dbReference type="NCBIfam" id="TIGR00427">
    <property type="entry name" value="NAAT family transporter"/>
    <property type="match status" value="1"/>
</dbReference>
<dbReference type="OrthoDB" id="21094at2"/>
<keyword evidence="6 7" id="KW-0472">Membrane</keyword>
<feature type="transmembrane region" description="Helical" evidence="7">
    <location>
        <begin position="52"/>
        <end position="75"/>
    </location>
</feature>
<keyword evidence="5 7" id="KW-1133">Transmembrane helix</keyword>
<accession>A0A4D6XZI5</accession>
<evidence type="ECO:0000256" key="2">
    <source>
        <dbReference type="ARBA" id="ARBA00009784"/>
    </source>
</evidence>
<gene>
    <name evidence="8" type="ORF">D9V69_01325</name>
</gene>
<feature type="transmembrane region" description="Helical" evidence="7">
    <location>
        <begin position="12"/>
        <end position="31"/>
    </location>
</feature>
<name>A0A4D6XZI5_9GAMM</name>
<evidence type="ECO:0000256" key="1">
    <source>
        <dbReference type="ARBA" id="ARBA00004651"/>
    </source>
</evidence>
<dbReference type="RefSeq" id="WP_158356539.1">
    <property type="nucleotide sequence ID" value="NZ_CP034873.1"/>
</dbReference>
<dbReference type="NCBIfam" id="NF008320">
    <property type="entry name" value="PRK11111.1"/>
    <property type="match status" value="1"/>
</dbReference>
<dbReference type="InterPro" id="IPR002771">
    <property type="entry name" value="Multi_antbiot-R_MarC"/>
</dbReference>
<dbReference type="Proteomes" id="UP000298773">
    <property type="component" value="Chromosome"/>
</dbReference>
<dbReference type="EMBL" id="CP034873">
    <property type="protein sequence ID" value="QCI21569.1"/>
    <property type="molecule type" value="Genomic_DNA"/>
</dbReference>
<evidence type="ECO:0000256" key="6">
    <source>
        <dbReference type="ARBA" id="ARBA00023136"/>
    </source>
</evidence>
<comment type="similarity">
    <text evidence="2 7">Belongs to the UPF0056 (MarC) family.</text>
</comment>
<dbReference type="PANTHER" id="PTHR33508">
    <property type="entry name" value="UPF0056 MEMBRANE PROTEIN YHCE"/>
    <property type="match status" value="1"/>
</dbReference>
<sequence length="215" mass="23127">MNISILDLSIYIKFLIGLCALVNPIGMIPIFTTMTNGQSILERKKTNVIANFSASLILIISLFFGSAILSAFGISINSFRIAGGILIISIAFSMISGDFINKIKSTKEKPDNQNSANISVIPLAMPLIAGPGAISSTIVWSTYHSNWMSLCICSGFIVLFSCICWLCFQAAPCVVNILGQTGINIITRIMGLLLMSLGIEFITTGIITIFPGLLH</sequence>
<evidence type="ECO:0000313" key="8">
    <source>
        <dbReference type="EMBL" id="QCI21569.1"/>
    </source>
</evidence>
<reference evidence="8 9" key="2">
    <citation type="submission" date="2019-05" db="EMBL/GenBank/DDBJ databases">
        <title>Genome evolution of the obligate endosymbiont Buchnera aphidicola.</title>
        <authorList>
            <person name="Moran N.A."/>
        </authorList>
    </citation>
    <scope>NUCLEOTIDE SEQUENCE [LARGE SCALE GENOMIC DNA]</scope>
    <source>
        <strain evidence="8 9">Hta</strain>
    </source>
</reference>
<feature type="transmembrane region" description="Helical" evidence="7">
    <location>
        <begin position="120"/>
        <end position="141"/>
    </location>
</feature>
<evidence type="ECO:0000313" key="9">
    <source>
        <dbReference type="Proteomes" id="UP000298773"/>
    </source>
</evidence>
<evidence type="ECO:0000256" key="5">
    <source>
        <dbReference type="ARBA" id="ARBA00022989"/>
    </source>
</evidence>
<protein>
    <recommendedName>
        <fullName evidence="7">UPF0056 membrane protein</fullName>
    </recommendedName>
</protein>
<comment type="subcellular location">
    <subcellularLocation>
        <location evidence="1 7">Cell membrane</location>
        <topology evidence="1 7">Multi-pass membrane protein</topology>
    </subcellularLocation>
</comment>